<protein>
    <recommendedName>
        <fullName evidence="1">F-box domain-containing protein</fullName>
    </recommendedName>
</protein>
<name>A0A9P6CZB2_9AGAR</name>
<dbReference type="Pfam" id="PF12937">
    <property type="entry name" value="F-box-like"/>
    <property type="match status" value="1"/>
</dbReference>
<dbReference type="SUPFAM" id="SSF101908">
    <property type="entry name" value="Putative isomerase YbhE"/>
    <property type="match status" value="1"/>
</dbReference>
<reference evidence="2" key="1">
    <citation type="submission" date="2020-11" db="EMBL/GenBank/DDBJ databases">
        <authorList>
            <consortium name="DOE Joint Genome Institute"/>
            <person name="Ahrendt S."/>
            <person name="Riley R."/>
            <person name="Andreopoulos W."/>
            <person name="Labutti K."/>
            <person name="Pangilinan J."/>
            <person name="Ruiz-Duenas F.J."/>
            <person name="Barrasa J.M."/>
            <person name="Sanchez-Garcia M."/>
            <person name="Camarero S."/>
            <person name="Miyauchi S."/>
            <person name="Serrano A."/>
            <person name="Linde D."/>
            <person name="Babiker R."/>
            <person name="Drula E."/>
            <person name="Ayuso-Fernandez I."/>
            <person name="Pacheco R."/>
            <person name="Padilla G."/>
            <person name="Ferreira P."/>
            <person name="Barriuso J."/>
            <person name="Kellner H."/>
            <person name="Castanera R."/>
            <person name="Alfaro M."/>
            <person name="Ramirez L."/>
            <person name="Pisabarro A.G."/>
            <person name="Kuo A."/>
            <person name="Tritt A."/>
            <person name="Lipzen A."/>
            <person name="He G."/>
            <person name="Yan M."/>
            <person name="Ng V."/>
            <person name="Cullen D."/>
            <person name="Martin F."/>
            <person name="Rosso M.-N."/>
            <person name="Henrissat B."/>
            <person name="Hibbett D."/>
            <person name="Martinez A.T."/>
            <person name="Grigoriev I.V."/>
        </authorList>
    </citation>
    <scope>NUCLEOTIDE SEQUENCE</scope>
    <source>
        <strain evidence="2">CIRM-BRFM 674</strain>
    </source>
</reference>
<gene>
    <name evidence="2" type="ORF">BDN70DRAFT_59801</name>
</gene>
<dbReference type="AlphaFoldDB" id="A0A9P6CZB2"/>
<proteinExistence type="predicted"/>
<dbReference type="OrthoDB" id="3193353at2759"/>
<dbReference type="PROSITE" id="PS50181">
    <property type="entry name" value="FBOX"/>
    <property type="match status" value="1"/>
</dbReference>
<comment type="caution">
    <text evidence="2">The sequence shown here is derived from an EMBL/GenBank/DDBJ whole genome shotgun (WGS) entry which is preliminary data.</text>
</comment>
<dbReference type="Gene3D" id="1.20.1280.50">
    <property type="match status" value="1"/>
</dbReference>
<sequence length="495" mass="55958">MNEGNVSAMSSQPLLALPTDIYRLVFGHLDVADILVLRQTCKEFHELSILRSVWDTLLRRHIINQNIPIPGLDGKTLDSLSSSELEGCYRRALALRRNWTSTTPTVRRHINIDNGVPNSRIIAIVPLPERANRRIVSLSMTPGQHRVFTLQCWDVGGIIPVCLATHEMKQFRGMAVNRVACDHGDVAVLTLDLEILSIDSETVNPQQGFVTKTLIPDAQRLHALHLFSKSSFLTRDTNGLVYLWDMNTPYKRWQLQNPNIAQPRPLVDILITDNFIVASWLTTLELYIRPSESAASANNDVFLHPISIFTWPWRIDNAVMTLTHRPGPSQGRTPIDILLRFGSYYPWPLNILHHYEIRPNPDFLTDPGIGMSEHNPPYEFPPILLESIASPVRLHATTDMAIGPYGTAIWTDSHTEDYFNHSDRGQRVASTFSRYIVNDEGEEEVELSDQVATASAATVYAYHEEDSWVRVAMDEIEGRIFLGHDNGLLSVLEYA</sequence>
<feature type="domain" description="F-box" evidence="1">
    <location>
        <begin position="11"/>
        <end position="57"/>
    </location>
</feature>
<organism evidence="2 3">
    <name type="scientific">Pholiota conissans</name>
    <dbReference type="NCBI Taxonomy" id="109636"/>
    <lineage>
        <taxon>Eukaryota</taxon>
        <taxon>Fungi</taxon>
        <taxon>Dikarya</taxon>
        <taxon>Basidiomycota</taxon>
        <taxon>Agaricomycotina</taxon>
        <taxon>Agaricomycetes</taxon>
        <taxon>Agaricomycetidae</taxon>
        <taxon>Agaricales</taxon>
        <taxon>Agaricineae</taxon>
        <taxon>Strophariaceae</taxon>
        <taxon>Pholiota</taxon>
    </lineage>
</organism>
<dbReference type="EMBL" id="MU155239">
    <property type="protein sequence ID" value="KAF9478255.1"/>
    <property type="molecule type" value="Genomic_DNA"/>
</dbReference>
<evidence type="ECO:0000313" key="3">
    <source>
        <dbReference type="Proteomes" id="UP000807469"/>
    </source>
</evidence>
<accession>A0A9P6CZB2</accession>
<dbReference type="InterPro" id="IPR036047">
    <property type="entry name" value="F-box-like_dom_sf"/>
</dbReference>
<evidence type="ECO:0000259" key="1">
    <source>
        <dbReference type="PROSITE" id="PS50181"/>
    </source>
</evidence>
<evidence type="ECO:0000313" key="2">
    <source>
        <dbReference type="EMBL" id="KAF9478255.1"/>
    </source>
</evidence>
<dbReference type="SMART" id="SM00256">
    <property type="entry name" value="FBOX"/>
    <property type="match status" value="1"/>
</dbReference>
<dbReference type="InterPro" id="IPR001810">
    <property type="entry name" value="F-box_dom"/>
</dbReference>
<keyword evidence="3" id="KW-1185">Reference proteome</keyword>
<dbReference type="Proteomes" id="UP000807469">
    <property type="component" value="Unassembled WGS sequence"/>
</dbReference>
<dbReference type="SUPFAM" id="SSF81383">
    <property type="entry name" value="F-box domain"/>
    <property type="match status" value="1"/>
</dbReference>
<dbReference type="CDD" id="cd09917">
    <property type="entry name" value="F-box_SF"/>
    <property type="match status" value="1"/>
</dbReference>